<protein>
    <submittedName>
        <fullName evidence="1">Uncharacterized protein</fullName>
    </submittedName>
</protein>
<name>A0A392W8L6_9FABA</name>
<reference evidence="1 2" key="1">
    <citation type="journal article" date="2018" name="Front. Plant Sci.">
        <title>Red Clover (Trifolium pratense) and Zigzag Clover (T. medium) - A Picture of Genomic Similarities and Differences.</title>
        <authorList>
            <person name="Dluhosova J."/>
            <person name="Istvanek J."/>
            <person name="Nedelnik J."/>
            <person name="Repkova J."/>
        </authorList>
    </citation>
    <scope>NUCLEOTIDE SEQUENCE [LARGE SCALE GENOMIC DNA]</scope>
    <source>
        <strain evidence="2">cv. 10/8</strain>
        <tissue evidence="1">Leaf</tissue>
    </source>
</reference>
<dbReference type="Proteomes" id="UP000265520">
    <property type="component" value="Unassembled WGS sequence"/>
</dbReference>
<feature type="non-terminal residue" evidence="1">
    <location>
        <position position="13"/>
    </location>
</feature>
<comment type="caution">
    <text evidence="1">The sequence shown here is derived from an EMBL/GenBank/DDBJ whole genome shotgun (WGS) entry which is preliminary data.</text>
</comment>
<evidence type="ECO:0000313" key="1">
    <source>
        <dbReference type="EMBL" id="MCI96119.1"/>
    </source>
</evidence>
<evidence type="ECO:0000313" key="2">
    <source>
        <dbReference type="Proteomes" id="UP000265520"/>
    </source>
</evidence>
<accession>A0A392W8L6</accession>
<dbReference type="EMBL" id="LXQA011406430">
    <property type="protein sequence ID" value="MCI96119.1"/>
    <property type="molecule type" value="Genomic_DNA"/>
</dbReference>
<proteinExistence type="predicted"/>
<sequence>MLSPAQVQKLNSE</sequence>
<organism evidence="1 2">
    <name type="scientific">Trifolium medium</name>
    <dbReference type="NCBI Taxonomy" id="97028"/>
    <lineage>
        <taxon>Eukaryota</taxon>
        <taxon>Viridiplantae</taxon>
        <taxon>Streptophyta</taxon>
        <taxon>Embryophyta</taxon>
        <taxon>Tracheophyta</taxon>
        <taxon>Spermatophyta</taxon>
        <taxon>Magnoliopsida</taxon>
        <taxon>eudicotyledons</taxon>
        <taxon>Gunneridae</taxon>
        <taxon>Pentapetalae</taxon>
        <taxon>rosids</taxon>
        <taxon>fabids</taxon>
        <taxon>Fabales</taxon>
        <taxon>Fabaceae</taxon>
        <taxon>Papilionoideae</taxon>
        <taxon>50 kb inversion clade</taxon>
        <taxon>NPAAA clade</taxon>
        <taxon>Hologalegina</taxon>
        <taxon>IRL clade</taxon>
        <taxon>Trifolieae</taxon>
        <taxon>Trifolium</taxon>
    </lineage>
</organism>
<keyword evidence="2" id="KW-1185">Reference proteome</keyword>